<feature type="binding site" evidence="7">
    <location>
        <position position="879"/>
    </location>
    <ligand>
        <name>AMP</name>
        <dbReference type="ChEBI" id="CHEBI:456215"/>
    </ligand>
</feature>
<feature type="binding site" evidence="8">
    <location>
        <position position="666"/>
    </location>
    <ligand>
        <name>Zn(2+)</name>
        <dbReference type="ChEBI" id="CHEBI:29105"/>
        <label>1</label>
    </ligand>
</feature>
<feature type="binding site" evidence="7">
    <location>
        <position position="827"/>
    </location>
    <ligand>
        <name>AMP</name>
        <dbReference type="ChEBI" id="CHEBI:456215"/>
    </ligand>
</feature>
<dbReference type="EMBL" id="KQ971354">
    <property type="protein sequence ID" value="KYB26565.1"/>
    <property type="molecule type" value="Genomic_DNA"/>
</dbReference>
<comment type="cofactor">
    <cofactor evidence="9">
        <name>a divalent metal cation</name>
        <dbReference type="ChEBI" id="CHEBI:60240"/>
    </cofactor>
    <text evidence="9">Binds 2 divalent metal cations per subunit. Site 1 may preferentially bind zinc ions, while site 2 has a preference for magnesium and/or manganese ions.</text>
</comment>
<dbReference type="InterPro" id="IPR011006">
    <property type="entry name" value="CheY-like_superfamily"/>
</dbReference>
<organism evidence="12 13">
    <name type="scientific">Tribolium castaneum</name>
    <name type="common">Red flour beetle</name>
    <dbReference type="NCBI Taxonomy" id="7070"/>
    <lineage>
        <taxon>Eukaryota</taxon>
        <taxon>Metazoa</taxon>
        <taxon>Ecdysozoa</taxon>
        <taxon>Arthropoda</taxon>
        <taxon>Hexapoda</taxon>
        <taxon>Insecta</taxon>
        <taxon>Pterygota</taxon>
        <taxon>Neoptera</taxon>
        <taxon>Endopterygota</taxon>
        <taxon>Coleoptera</taxon>
        <taxon>Polyphaga</taxon>
        <taxon>Cucujiformia</taxon>
        <taxon>Tenebrionidae</taxon>
        <taxon>Tenebrionidae incertae sedis</taxon>
        <taxon>Tribolium</taxon>
    </lineage>
</organism>
<sequence length="949" mass="107021">MCSKGKCLLKCCGGIKNVSSTATNIANKEVERARKLPSSEAEIRTHHSLIKNPDVLTDQMGDSKTVHVATETREAGTAIDKSLVKRKRTVKRLHSAANVKYMGEAEKIGRSTSRRFTDPEAREFGLRVFSQIASTGNLLNKDEQKVWDETAENVAEVLRARGTRLKLDSTSTVNLNDRFVPQIMKAHKKRGPQEIKYGFLLPPTRTPPKLLLVFTQHDAVVDTQTKAAEKLGFEVTVVGSEDAALEQFQQKSHELVIIDTRSPKSIDYNTLCRSIRNTRGSQHSALVAVVRKSMFEKDDVAIMALLDSGFNRCIVENTNLIWMVNEIIQLKHSDIQPMAQHATCQSVYAALDKCKDVVIITDDSYRCQYANRSCEKYLSIKPDEILGKTLQEQLAYDALQITTMGSSLHRGREWNGALTLKKKSNEPILTSCRAVPISCAGRLPTHFVMVLDTSHSYDAIGQSRGSLPSVRRGSTDVRSVGSDNMRRTSLAKMPLEAPITKLITLIDQAKDTSPANPQLVQLLERVEEILRGPELYAPQVKEDRHEEPIVSELISALLSKQSQPSLALSSRRSSNDSSVYRPSKGGVIKVPAQLKELLDESLSWEFDIFRLEELTKKRPLQYLGMNLFNNFDVAAVLNCDEKVLYNWLIIIEANYHTDNTYHNSTHAADVMQATAGFLEREKLKSIMDPLDEATSLIAAAAHDVDHPGKSNAFLSNSDNPLAILYNDITILESHHAALMFKLTLGDERVNVFKNLDRETYKIARHNVIDMILATEMTKHFEHLAKFVNVFCTKTSNSDIELGDQDFPLLTQPENITLIKRMMIKCSDVSNPTRPLRLCVEWARRIAEEYFQQTDEEKERGLPVVMPMFDRNTCSIPKSQIGFVDYIINDMFEAWNAFIDMPDLITYMRQNYIRWKEFDEQGLNTLADISKLQTSVLMCPMFPLKSSKSN</sequence>
<evidence type="ECO:0000313" key="13">
    <source>
        <dbReference type="Proteomes" id="UP000007266"/>
    </source>
</evidence>
<name>A0A139WFF3_TRICA</name>
<evidence type="ECO:0000256" key="9">
    <source>
        <dbReference type="RuleBase" id="RU363067"/>
    </source>
</evidence>
<dbReference type="PANTHER" id="PTHR11347">
    <property type="entry name" value="CYCLIC NUCLEOTIDE PHOSPHODIESTERASE"/>
    <property type="match status" value="1"/>
</dbReference>
<evidence type="ECO:0000256" key="6">
    <source>
        <dbReference type="PIRSR" id="PIRSR623088-1"/>
    </source>
</evidence>
<dbReference type="FunFam" id="1.10.1300.10:FF:000002">
    <property type="entry name" value="Phosphodiesterase"/>
    <property type="match status" value="1"/>
</dbReference>
<dbReference type="Gene3D" id="3.40.50.2300">
    <property type="match status" value="1"/>
</dbReference>
<gene>
    <name evidence="12" type="primary">AUGUSTUS-3.0.2_33870</name>
    <name evidence="12" type="ORF">TcasGA2_TC033870</name>
</gene>
<evidence type="ECO:0000256" key="1">
    <source>
        <dbReference type="ARBA" id="ARBA00004703"/>
    </source>
</evidence>
<dbReference type="PRINTS" id="PR00387">
    <property type="entry name" value="PDIESTERASE1"/>
</dbReference>
<dbReference type="GO" id="GO:0047555">
    <property type="term" value="F:3',5'-cyclic-GMP phosphodiesterase activity"/>
    <property type="evidence" value="ECO:0000318"/>
    <property type="project" value="GO_Central"/>
</dbReference>
<comment type="pathway">
    <text evidence="1">Purine metabolism; 3',5'-cyclic AMP degradation; AMP from 3',5'-cyclic AMP: step 1/1.</text>
</comment>
<feature type="binding site" evidence="8">
    <location>
        <position position="702"/>
    </location>
    <ligand>
        <name>Zn(2+)</name>
        <dbReference type="ChEBI" id="CHEBI:29105"/>
        <label>1</label>
    </ligand>
</feature>
<feature type="binding site" evidence="8">
    <location>
        <position position="827"/>
    </location>
    <ligand>
        <name>Zn(2+)</name>
        <dbReference type="ChEBI" id="CHEBI:29105"/>
        <label>1</label>
    </ligand>
</feature>
<keyword evidence="3 8" id="KW-0479">Metal-binding</keyword>
<dbReference type="Pfam" id="PF13426">
    <property type="entry name" value="PAS_9"/>
    <property type="match status" value="1"/>
</dbReference>
<dbReference type="InterPro" id="IPR036971">
    <property type="entry name" value="PDEase_catalytic_dom_sf"/>
</dbReference>
<dbReference type="eggNOG" id="KOG1229">
    <property type="taxonomic scope" value="Eukaryota"/>
</dbReference>
<dbReference type="InParanoid" id="A0A139WFF3"/>
<dbReference type="Pfam" id="PF00233">
    <property type="entry name" value="PDEase_I"/>
    <property type="match status" value="1"/>
</dbReference>
<evidence type="ECO:0000256" key="3">
    <source>
        <dbReference type="ARBA" id="ARBA00022723"/>
    </source>
</evidence>
<dbReference type="SMART" id="SM00091">
    <property type="entry name" value="PAS"/>
    <property type="match status" value="1"/>
</dbReference>
<feature type="binding site" evidence="8">
    <location>
        <position position="703"/>
    </location>
    <ligand>
        <name>Zn(2+)</name>
        <dbReference type="ChEBI" id="CHEBI:29105"/>
        <label>1</label>
    </ligand>
</feature>
<keyword evidence="5" id="KW-0114">cAMP</keyword>
<proteinExistence type="inferred from homology"/>
<keyword evidence="4 9" id="KW-0378">Hydrolase</keyword>
<comment type="similarity">
    <text evidence="2">Belongs to the cyclic nucleotide phosphodiesterase family. PDE8 subfamily.</text>
</comment>
<feature type="binding site" evidence="7">
    <location>
        <begin position="662"/>
        <end position="666"/>
    </location>
    <ligand>
        <name>AMP</name>
        <dbReference type="ChEBI" id="CHEBI:456215"/>
    </ligand>
</feature>
<evidence type="ECO:0000256" key="4">
    <source>
        <dbReference type="ARBA" id="ARBA00022801"/>
    </source>
</evidence>
<dbReference type="GO" id="GO:0046872">
    <property type="term" value="F:metal ion binding"/>
    <property type="evidence" value="ECO:0007669"/>
    <property type="project" value="UniProtKB-KW"/>
</dbReference>
<dbReference type="STRING" id="7070.A0A139WFF3"/>
<dbReference type="Gene3D" id="3.30.450.20">
    <property type="entry name" value="PAS domain"/>
    <property type="match status" value="1"/>
</dbReference>
<dbReference type="SUPFAM" id="SSF52172">
    <property type="entry name" value="CheY-like"/>
    <property type="match status" value="1"/>
</dbReference>
<feature type="active site" description="Proton donor" evidence="6">
    <location>
        <position position="662"/>
    </location>
</feature>
<dbReference type="Pfam" id="PF23198">
    <property type="entry name" value="PDE8A_N"/>
    <property type="match status" value="1"/>
</dbReference>
<keyword evidence="13" id="KW-1185">Reference proteome</keyword>
<dbReference type="AlphaFoldDB" id="A0A139WFF3"/>
<evidence type="ECO:0000256" key="5">
    <source>
        <dbReference type="ARBA" id="ARBA00023149"/>
    </source>
</evidence>
<dbReference type="CDD" id="cd00130">
    <property type="entry name" value="PAS"/>
    <property type="match status" value="1"/>
</dbReference>
<dbReference type="GO" id="GO:0006198">
    <property type="term" value="P:cAMP catabolic process"/>
    <property type="evidence" value="ECO:0007669"/>
    <property type="project" value="UniProtKB-UniPathway"/>
</dbReference>
<dbReference type="OMA" id="IDHRGQR"/>
<dbReference type="GO" id="GO:0004115">
    <property type="term" value="F:3',5'-cyclic-AMP phosphodiesterase activity"/>
    <property type="evidence" value="ECO:0000318"/>
    <property type="project" value="GO_Central"/>
</dbReference>
<dbReference type="InterPro" id="IPR003607">
    <property type="entry name" value="HD/PDEase_dom"/>
</dbReference>
<reference evidence="12 13" key="1">
    <citation type="journal article" date="2008" name="Nature">
        <title>The genome of the model beetle and pest Tribolium castaneum.</title>
        <authorList>
            <consortium name="Tribolium Genome Sequencing Consortium"/>
            <person name="Richards S."/>
            <person name="Gibbs R.A."/>
            <person name="Weinstock G.M."/>
            <person name="Brown S.J."/>
            <person name="Denell R."/>
            <person name="Beeman R.W."/>
            <person name="Gibbs R."/>
            <person name="Beeman R.W."/>
            <person name="Brown S.J."/>
            <person name="Bucher G."/>
            <person name="Friedrich M."/>
            <person name="Grimmelikhuijzen C.J."/>
            <person name="Klingler M."/>
            <person name="Lorenzen M."/>
            <person name="Richards S."/>
            <person name="Roth S."/>
            <person name="Schroder R."/>
            <person name="Tautz D."/>
            <person name="Zdobnov E.M."/>
            <person name="Muzny D."/>
            <person name="Gibbs R.A."/>
            <person name="Weinstock G.M."/>
            <person name="Attaway T."/>
            <person name="Bell S."/>
            <person name="Buhay C.J."/>
            <person name="Chandrabose M.N."/>
            <person name="Chavez D."/>
            <person name="Clerk-Blankenburg K.P."/>
            <person name="Cree A."/>
            <person name="Dao M."/>
            <person name="Davis C."/>
            <person name="Chacko J."/>
            <person name="Dinh H."/>
            <person name="Dugan-Rocha S."/>
            <person name="Fowler G."/>
            <person name="Garner T.T."/>
            <person name="Garnes J."/>
            <person name="Gnirke A."/>
            <person name="Hawes A."/>
            <person name="Hernandez J."/>
            <person name="Hines S."/>
            <person name="Holder M."/>
            <person name="Hume J."/>
            <person name="Jhangiani S.N."/>
            <person name="Joshi V."/>
            <person name="Khan Z.M."/>
            <person name="Jackson L."/>
            <person name="Kovar C."/>
            <person name="Kowis A."/>
            <person name="Lee S."/>
            <person name="Lewis L.R."/>
            <person name="Margolis J."/>
            <person name="Morgan M."/>
            <person name="Nazareth L.V."/>
            <person name="Nguyen N."/>
            <person name="Okwuonu G."/>
            <person name="Parker D."/>
            <person name="Richards S."/>
            <person name="Ruiz S.J."/>
            <person name="Santibanez J."/>
            <person name="Savard J."/>
            <person name="Scherer S.E."/>
            <person name="Schneider B."/>
            <person name="Sodergren E."/>
            <person name="Tautz D."/>
            <person name="Vattahil S."/>
            <person name="Villasana D."/>
            <person name="White C.S."/>
            <person name="Wright R."/>
            <person name="Park Y."/>
            <person name="Beeman R.W."/>
            <person name="Lord J."/>
            <person name="Oppert B."/>
            <person name="Lorenzen M."/>
            <person name="Brown S."/>
            <person name="Wang L."/>
            <person name="Savard J."/>
            <person name="Tautz D."/>
            <person name="Richards S."/>
            <person name="Weinstock G."/>
            <person name="Gibbs R.A."/>
            <person name="Liu Y."/>
            <person name="Worley K."/>
            <person name="Weinstock G."/>
            <person name="Elsik C.G."/>
            <person name="Reese J.T."/>
            <person name="Elhaik E."/>
            <person name="Landan G."/>
            <person name="Graur D."/>
            <person name="Arensburger P."/>
            <person name="Atkinson P."/>
            <person name="Beeman R.W."/>
            <person name="Beidler J."/>
            <person name="Brown S.J."/>
            <person name="Demuth J.P."/>
            <person name="Drury D.W."/>
            <person name="Du Y.Z."/>
            <person name="Fujiwara H."/>
            <person name="Lorenzen M."/>
            <person name="Maselli V."/>
            <person name="Osanai M."/>
            <person name="Park Y."/>
            <person name="Robertson H.M."/>
            <person name="Tu Z."/>
            <person name="Wang J.J."/>
            <person name="Wang S."/>
            <person name="Richards S."/>
            <person name="Song H."/>
            <person name="Zhang L."/>
            <person name="Sodergren E."/>
            <person name="Werner D."/>
            <person name="Stanke M."/>
            <person name="Morgenstern B."/>
            <person name="Solovyev V."/>
            <person name="Kosarev P."/>
            <person name="Brown G."/>
            <person name="Chen H.C."/>
            <person name="Ermolaeva O."/>
            <person name="Hlavina W."/>
            <person name="Kapustin Y."/>
            <person name="Kiryutin B."/>
            <person name="Kitts P."/>
            <person name="Maglott D."/>
            <person name="Pruitt K."/>
            <person name="Sapojnikov V."/>
            <person name="Souvorov A."/>
            <person name="Mackey A.J."/>
            <person name="Waterhouse R.M."/>
            <person name="Wyder S."/>
            <person name="Zdobnov E.M."/>
            <person name="Zdobnov E.M."/>
            <person name="Wyder S."/>
            <person name="Kriventseva E.V."/>
            <person name="Kadowaki T."/>
            <person name="Bork P."/>
            <person name="Aranda M."/>
            <person name="Bao R."/>
            <person name="Beermann A."/>
            <person name="Berns N."/>
            <person name="Bolognesi R."/>
            <person name="Bonneton F."/>
            <person name="Bopp D."/>
            <person name="Brown S.J."/>
            <person name="Bucher G."/>
            <person name="Butts T."/>
            <person name="Chaumot A."/>
            <person name="Denell R.E."/>
            <person name="Ferrier D.E."/>
            <person name="Friedrich M."/>
            <person name="Gordon C.M."/>
            <person name="Jindra M."/>
            <person name="Klingler M."/>
            <person name="Lan Q."/>
            <person name="Lattorff H.M."/>
            <person name="Laudet V."/>
            <person name="von Levetsow C."/>
            <person name="Liu Z."/>
            <person name="Lutz R."/>
            <person name="Lynch J.A."/>
            <person name="da Fonseca R.N."/>
            <person name="Posnien N."/>
            <person name="Reuter R."/>
            <person name="Roth S."/>
            <person name="Savard J."/>
            <person name="Schinko J.B."/>
            <person name="Schmitt C."/>
            <person name="Schoppmeier M."/>
            <person name="Schroder R."/>
            <person name="Shippy T.D."/>
            <person name="Simonnet F."/>
            <person name="Marques-Souza H."/>
            <person name="Tautz D."/>
            <person name="Tomoyasu Y."/>
            <person name="Trauner J."/>
            <person name="Van der Zee M."/>
            <person name="Vervoort M."/>
            <person name="Wittkopp N."/>
            <person name="Wimmer E.A."/>
            <person name="Yang X."/>
            <person name="Jones A.K."/>
            <person name="Sattelle D.B."/>
            <person name="Ebert P.R."/>
            <person name="Nelson D."/>
            <person name="Scott J.G."/>
            <person name="Beeman R.W."/>
            <person name="Muthukrishnan S."/>
            <person name="Kramer K.J."/>
            <person name="Arakane Y."/>
            <person name="Beeman R.W."/>
            <person name="Zhu Q."/>
            <person name="Hogenkamp D."/>
            <person name="Dixit R."/>
            <person name="Oppert B."/>
            <person name="Jiang H."/>
            <person name="Zou Z."/>
            <person name="Marshall J."/>
            <person name="Elpidina E."/>
            <person name="Vinokurov K."/>
            <person name="Oppert C."/>
            <person name="Zou Z."/>
            <person name="Evans J."/>
            <person name="Lu Z."/>
            <person name="Zhao P."/>
            <person name="Sumathipala N."/>
            <person name="Altincicek B."/>
            <person name="Vilcinskas A."/>
            <person name="Williams M."/>
            <person name="Hultmark D."/>
            <person name="Hetru C."/>
            <person name="Jiang H."/>
            <person name="Grimmelikhuijzen C.J."/>
            <person name="Hauser F."/>
            <person name="Cazzamali G."/>
            <person name="Williamson M."/>
            <person name="Park Y."/>
            <person name="Li B."/>
            <person name="Tanaka Y."/>
            <person name="Predel R."/>
            <person name="Neupert S."/>
            <person name="Schachtner J."/>
            <person name="Verleyen P."/>
            <person name="Raible F."/>
            <person name="Bork P."/>
            <person name="Friedrich M."/>
            <person name="Walden K.K."/>
            <person name="Robertson H.M."/>
            <person name="Angeli S."/>
            <person name="Foret S."/>
            <person name="Bucher G."/>
            <person name="Schuetz S."/>
            <person name="Maleszka R."/>
            <person name="Wimmer E.A."/>
            <person name="Beeman R.W."/>
            <person name="Lorenzen M."/>
            <person name="Tomoyasu Y."/>
            <person name="Miller S.C."/>
            <person name="Grossmann D."/>
            <person name="Bucher G."/>
        </authorList>
    </citation>
    <scope>NUCLEOTIDE SEQUENCE [LARGE SCALE GENOMIC DNA]</scope>
    <source>
        <strain evidence="12 13">Georgia GA2</strain>
    </source>
</reference>
<feature type="domain" description="PDEase" evidence="11">
    <location>
        <begin position="586"/>
        <end position="921"/>
    </location>
</feature>
<dbReference type="PROSITE" id="PS00126">
    <property type="entry name" value="PDEASE_I_1"/>
    <property type="match status" value="1"/>
</dbReference>
<dbReference type="InterPro" id="IPR023174">
    <property type="entry name" value="PDEase_CS"/>
</dbReference>
<evidence type="ECO:0000313" key="12">
    <source>
        <dbReference type="EMBL" id="KYB26565.1"/>
    </source>
</evidence>
<dbReference type="PROSITE" id="PS51845">
    <property type="entry name" value="PDEASE_I_2"/>
    <property type="match status" value="1"/>
</dbReference>
<dbReference type="InterPro" id="IPR023088">
    <property type="entry name" value="PDEase"/>
</dbReference>
<dbReference type="CDD" id="cd00077">
    <property type="entry name" value="HDc"/>
    <property type="match status" value="1"/>
</dbReference>
<dbReference type="InterPro" id="IPR035965">
    <property type="entry name" value="PAS-like_dom_sf"/>
</dbReference>
<evidence type="ECO:0000259" key="11">
    <source>
        <dbReference type="PROSITE" id="PS51845"/>
    </source>
</evidence>
<evidence type="ECO:0000256" key="7">
    <source>
        <dbReference type="PIRSR" id="PIRSR623088-2"/>
    </source>
</evidence>
<dbReference type="UniPathway" id="UPA00762">
    <property type="reaction ID" value="UER00747"/>
</dbReference>
<dbReference type="InterPro" id="IPR000014">
    <property type="entry name" value="PAS"/>
</dbReference>
<dbReference type="GO" id="GO:0141162">
    <property type="term" value="P:negative regulation of cAMP/PKA signal transduction"/>
    <property type="evidence" value="ECO:0000318"/>
    <property type="project" value="GO_Central"/>
</dbReference>
<dbReference type="Gene3D" id="1.10.1300.10">
    <property type="entry name" value="3'5'-cyclic nucleotide phosphodiesterase, catalytic domain"/>
    <property type="match status" value="1"/>
</dbReference>
<dbReference type="InterPro" id="IPR057304">
    <property type="entry name" value="PDE8-like_REC_N"/>
</dbReference>
<dbReference type="Proteomes" id="UP000007266">
    <property type="component" value="Linkage group 7"/>
</dbReference>
<accession>A0A139WFF3</accession>
<dbReference type="SUPFAM" id="SSF109604">
    <property type="entry name" value="HD-domain/PDEase-like"/>
    <property type="match status" value="1"/>
</dbReference>
<evidence type="ECO:0000256" key="2">
    <source>
        <dbReference type="ARBA" id="ARBA00006437"/>
    </source>
</evidence>
<evidence type="ECO:0000256" key="8">
    <source>
        <dbReference type="PIRSR" id="PIRSR623088-3"/>
    </source>
</evidence>
<feature type="region of interest" description="Disordered" evidence="10">
    <location>
        <begin position="462"/>
        <end position="483"/>
    </location>
</feature>
<dbReference type="GO" id="GO:0070374">
    <property type="term" value="P:positive regulation of ERK1 and ERK2 cascade"/>
    <property type="evidence" value="ECO:0000318"/>
    <property type="project" value="GO_Central"/>
</dbReference>
<dbReference type="FunCoup" id="A0A139WFF3">
    <property type="interactions" value="336"/>
</dbReference>
<protein>
    <recommendedName>
        <fullName evidence="9">Phosphodiesterase</fullName>
        <ecNumber evidence="9">3.1.4.-</ecNumber>
    </recommendedName>
</protein>
<reference evidence="12 13" key="2">
    <citation type="journal article" date="2010" name="Nucleic Acids Res.">
        <title>BeetleBase in 2010: revisions to provide comprehensive genomic information for Tribolium castaneum.</title>
        <authorList>
            <person name="Kim H.S."/>
            <person name="Murphy T."/>
            <person name="Xia J."/>
            <person name="Caragea D."/>
            <person name="Park Y."/>
            <person name="Beeman R.W."/>
            <person name="Lorenzen M.D."/>
            <person name="Butcher S."/>
            <person name="Manak J.R."/>
            <person name="Brown S.J."/>
        </authorList>
    </citation>
    <scope>NUCLEOTIDE SEQUENCE [LARGE SCALE GENOMIC DNA]</scope>
    <source>
        <strain evidence="12 13">Georgia GA2</strain>
    </source>
</reference>
<feature type="binding site" evidence="7">
    <location>
        <position position="703"/>
    </location>
    <ligand>
        <name>AMP</name>
        <dbReference type="ChEBI" id="CHEBI:456215"/>
    </ligand>
</feature>
<dbReference type="EC" id="3.1.4.-" evidence="9"/>
<dbReference type="SUPFAM" id="SSF55785">
    <property type="entry name" value="PYP-like sensor domain (PAS domain)"/>
    <property type="match status" value="1"/>
</dbReference>
<dbReference type="GO" id="GO:0007165">
    <property type="term" value="P:signal transduction"/>
    <property type="evidence" value="ECO:0007669"/>
    <property type="project" value="InterPro"/>
</dbReference>
<dbReference type="InterPro" id="IPR002073">
    <property type="entry name" value="PDEase_catalytic_dom"/>
</dbReference>
<feature type="binding site" evidence="8">
    <location>
        <position position="703"/>
    </location>
    <ligand>
        <name>Zn(2+)</name>
        <dbReference type="ChEBI" id="CHEBI:29105"/>
        <label>2</label>
    </ligand>
</feature>
<evidence type="ECO:0000256" key="10">
    <source>
        <dbReference type="SAM" id="MobiDB-lite"/>
    </source>
</evidence>